<dbReference type="Gene3D" id="2.40.170.20">
    <property type="entry name" value="TonB-dependent receptor, beta-barrel domain"/>
    <property type="match status" value="1"/>
</dbReference>
<evidence type="ECO:0000259" key="11">
    <source>
        <dbReference type="Pfam" id="PF07715"/>
    </source>
</evidence>
<evidence type="ECO:0000256" key="6">
    <source>
        <dbReference type="ARBA" id="ARBA00023136"/>
    </source>
</evidence>
<comment type="similarity">
    <text evidence="8 9">Belongs to the TonB-dependent receptor family.</text>
</comment>
<protein>
    <submittedName>
        <fullName evidence="12">TonB-dependent receptor</fullName>
    </submittedName>
</protein>
<reference evidence="12 13" key="1">
    <citation type="journal article" date="2019" name="Int. J. Syst. Evol. Microbiol.">
        <title>The Global Catalogue of Microorganisms (GCM) 10K type strain sequencing project: providing services to taxonomists for standard genome sequencing and annotation.</title>
        <authorList>
            <consortium name="The Broad Institute Genomics Platform"/>
            <consortium name="The Broad Institute Genome Sequencing Center for Infectious Disease"/>
            <person name="Wu L."/>
            <person name="Ma J."/>
        </authorList>
    </citation>
    <scope>NUCLEOTIDE SEQUENCE [LARGE SCALE GENOMIC DNA]</scope>
    <source>
        <strain evidence="12 13">JCM 15974</strain>
    </source>
</reference>
<keyword evidence="7 8" id="KW-0998">Cell outer membrane</keyword>
<dbReference type="NCBIfam" id="TIGR04057">
    <property type="entry name" value="SusC_RagA_signa"/>
    <property type="match status" value="1"/>
</dbReference>
<evidence type="ECO:0000256" key="7">
    <source>
        <dbReference type="ARBA" id="ARBA00023237"/>
    </source>
</evidence>
<dbReference type="PROSITE" id="PS52016">
    <property type="entry name" value="TONB_DEPENDENT_REC_3"/>
    <property type="match status" value="1"/>
</dbReference>
<dbReference type="InterPro" id="IPR012910">
    <property type="entry name" value="Plug_dom"/>
</dbReference>
<keyword evidence="4 8" id="KW-0812">Transmembrane</keyword>
<dbReference type="Pfam" id="PF00593">
    <property type="entry name" value="TonB_dep_Rec_b-barrel"/>
    <property type="match status" value="1"/>
</dbReference>
<dbReference type="InterPro" id="IPR023997">
    <property type="entry name" value="TonB-dep_OMP_SusC/RagA_CS"/>
</dbReference>
<sequence>MNITGQIIDETGMPLLGVNVLVEGTKRGAVSDFDGNYEIKASKGEVLVFSSLGFTTQSITIGNNTTINIVLAQDSQELEQVVVIGYGTQRKIEVTGAVNTVSAEVISKAPVSDVAESLQGQIAGVNIQASNGRPGEEANIQIRGVGSLSPGSLGPLFVVDGIPFQGNPNIAPEQIESIDILKDGASAAVYGVRAANGVILITTKKGRQGQLKVDYSTYLAVQNITSGVPLMNTNQQLFSDQAVNDADGTVNNTFFLNPNALDFDSDFVGDVQNDNALIQNHNLNISGGVGDLSLNINGSYFDQEGVLINSGFNRLTTRITGQYTKERLKIFTSIGITDELRVQEPFALLEQAVAQRPFQPPISNIQPVNGVVQLGVGTGQPELLSFLTRLLNDEDERRIRSSNIAFSLDYEILKGLTYKVNLGRNNWNFRRNFLRPQYLLFNVQGDFVPGASREDAILQESFIFTQRNTIENSLSYNVDFGNHNLKLLALTSYEQFDSKNLSTGVIGLASNNTPVLGQGQEPINPTGFDITNKLSGLLGRVQYNFDDRYLLSASIRRDGSSNFPTSNRFKIFYGISAGWNVSEEPFFKNANLDFINNLKFRGSIAEVGNQTIAGTNPTPFIPTIESGVNFIFGEAENLAFGQIGRRLVDPDIQWETKISRNVGVDLSMFSNKLNFTADYYLNDRKDLLLEERLPPSTGTSAPRDQSFRSRVVNAGNLTNQGIEIALSYKDQTSYGLKWNIAGTFTRNVNEVTDLNGTSRGFSGGTPVFTVGNVDNTTFLAEGFEAGAFFLLQNEGVIQTEEELQAYQQIVPDARIGDIAYIDQLTVDTNGDGIPDTADGTINDDDRVYAGSGQADFEAGLSLNLEYKGFDFFIQNYFSYGAEVYNGARLLAYINGRHEEQFNQWTPQNPSSNIPARRAGNVSTASTRARSDFFLEDGSYWRIRNITLGYSIPKDALPNFFSSFRIYATSQNPFTFTEYTGFDPEIGGDGIFTRGVDQLTYPVSRRILFGVQLGF</sequence>
<dbReference type="InterPro" id="IPR000531">
    <property type="entry name" value="Beta-barrel_TonB"/>
</dbReference>
<proteinExistence type="inferred from homology"/>
<evidence type="ECO:0000313" key="12">
    <source>
        <dbReference type="EMBL" id="GAA0712326.1"/>
    </source>
</evidence>
<dbReference type="EMBL" id="BAAAGE010000001">
    <property type="protein sequence ID" value="GAA0712326.1"/>
    <property type="molecule type" value="Genomic_DNA"/>
</dbReference>
<organism evidence="12 13">
    <name type="scientific">Aquimarina litoralis</name>
    <dbReference type="NCBI Taxonomy" id="584605"/>
    <lineage>
        <taxon>Bacteria</taxon>
        <taxon>Pseudomonadati</taxon>
        <taxon>Bacteroidota</taxon>
        <taxon>Flavobacteriia</taxon>
        <taxon>Flavobacteriales</taxon>
        <taxon>Flavobacteriaceae</taxon>
        <taxon>Aquimarina</taxon>
    </lineage>
</organism>
<gene>
    <name evidence="12" type="ORF">GCM10009430_02630</name>
</gene>
<dbReference type="InterPro" id="IPR036942">
    <property type="entry name" value="Beta-barrel_TonB_sf"/>
</dbReference>
<dbReference type="NCBIfam" id="TIGR04056">
    <property type="entry name" value="OMP_RagA_SusC"/>
    <property type="match status" value="1"/>
</dbReference>
<keyword evidence="5 9" id="KW-0798">TonB box</keyword>
<dbReference type="SUPFAM" id="SSF49464">
    <property type="entry name" value="Carboxypeptidase regulatory domain-like"/>
    <property type="match status" value="1"/>
</dbReference>
<evidence type="ECO:0000256" key="8">
    <source>
        <dbReference type="PROSITE-ProRule" id="PRU01360"/>
    </source>
</evidence>
<dbReference type="SUPFAM" id="SSF56935">
    <property type="entry name" value="Porins"/>
    <property type="match status" value="1"/>
</dbReference>
<dbReference type="RefSeq" id="WP_343909740.1">
    <property type="nucleotide sequence ID" value="NZ_BAAAGE010000001.1"/>
</dbReference>
<keyword evidence="3 8" id="KW-1134">Transmembrane beta strand</keyword>
<dbReference type="Proteomes" id="UP001501758">
    <property type="component" value="Unassembled WGS sequence"/>
</dbReference>
<dbReference type="Pfam" id="PF13715">
    <property type="entry name" value="CarbopepD_reg_2"/>
    <property type="match status" value="1"/>
</dbReference>
<dbReference type="Gene3D" id="2.170.130.10">
    <property type="entry name" value="TonB-dependent receptor, plug domain"/>
    <property type="match status" value="1"/>
</dbReference>
<evidence type="ECO:0000256" key="4">
    <source>
        <dbReference type="ARBA" id="ARBA00022692"/>
    </source>
</evidence>
<dbReference type="InterPro" id="IPR023996">
    <property type="entry name" value="TonB-dep_OMP_SusC/RagA"/>
</dbReference>
<dbReference type="InterPro" id="IPR008969">
    <property type="entry name" value="CarboxyPept-like_regulatory"/>
</dbReference>
<accession>A0ABN1IFU0</accession>
<evidence type="ECO:0000256" key="5">
    <source>
        <dbReference type="ARBA" id="ARBA00023077"/>
    </source>
</evidence>
<evidence type="ECO:0000256" key="1">
    <source>
        <dbReference type="ARBA" id="ARBA00004571"/>
    </source>
</evidence>
<evidence type="ECO:0000256" key="2">
    <source>
        <dbReference type="ARBA" id="ARBA00022448"/>
    </source>
</evidence>
<comment type="subcellular location">
    <subcellularLocation>
        <location evidence="1 8">Cell outer membrane</location>
        <topology evidence="1 8">Multi-pass membrane protein</topology>
    </subcellularLocation>
</comment>
<dbReference type="InterPro" id="IPR037066">
    <property type="entry name" value="Plug_dom_sf"/>
</dbReference>
<evidence type="ECO:0000259" key="10">
    <source>
        <dbReference type="Pfam" id="PF00593"/>
    </source>
</evidence>
<dbReference type="Gene3D" id="2.60.40.1120">
    <property type="entry name" value="Carboxypeptidase-like, regulatory domain"/>
    <property type="match status" value="1"/>
</dbReference>
<dbReference type="Pfam" id="PF07715">
    <property type="entry name" value="Plug"/>
    <property type="match status" value="1"/>
</dbReference>
<evidence type="ECO:0000313" key="13">
    <source>
        <dbReference type="Proteomes" id="UP001501758"/>
    </source>
</evidence>
<evidence type="ECO:0000256" key="9">
    <source>
        <dbReference type="RuleBase" id="RU003357"/>
    </source>
</evidence>
<keyword evidence="12" id="KW-0675">Receptor</keyword>
<evidence type="ECO:0000256" key="3">
    <source>
        <dbReference type="ARBA" id="ARBA00022452"/>
    </source>
</evidence>
<comment type="caution">
    <text evidence="12">The sequence shown here is derived from an EMBL/GenBank/DDBJ whole genome shotgun (WGS) entry which is preliminary data.</text>
</comment>
<feature type="domain" description="TonB-dependent receptor plug" evidence="11">
    <location>
        <begin position="91"/>
        <end position="198"/>
    </location>
</feature>
<feature type="domain" description="TonB-dependent receptor-like beta-barrel" evidence="10">
    <location>
        <begin position="392"/>
        <end position="815"/>
    </location>
</feature>
<keyword evidence="2 8" id="KW-0813">Transport</keyword>
<name>A0ABN1IFU0_9FLAO</name>
<keyword evidence="6 8" id="KW-0472">Membrane</keyword>
<dbReference type="InterPro" id="IPR039426">
    <property type="entry name" value="TonB-dep_rcpt-like"/>
</dbReference>
<keyword evidence="13" id="KW-1185">Reference proteome</keyword>